<keyword evidence="2" id="KW-1185">Reference proteome</keyword>
<name>A0A2H3B8X4_9AGAR</name>
<sequence>MIGLLLRFTARPRMDNREGKSLGDAEFHLGRHGIAKLTSHKFFANIRCINLHDETVPADIHVPQFIQMGIPMLTLEDNGLDGNGSEPEPVSDREVLKHHIDRWRQCREDSAGEWSETTHLDLHWQTRCSQPCSMRSDRLSTKVVTPVYRVKHMGLLLYVCHSDGRQKTLAKMTHYTE</sequence>
<organism evidence="1 2">
    <name type="scientific">Armillaria solidipes</name>
    <dbReference type="NCBI Taxonomy" id="1076256"/>
    <lineage>
        <taxon>Eukaryota</taxon>
        <taxon>Fungi</taxon>
        <taxon>Dikarya</taxon>
        <taxon>Basidiomycota</taxon>
        <taxon>Agaricomycotina</taxon>
        <taxon>Agaricomycetes</taxon>
        <taxon>Agaricomycetidae</taxon>
        <taxon>Agaricales</taxon>
        <taxon>Marasmiineae</taxon>
        <taxon>Physalacriaceae</taxon>
        <taxon>Armillaria</taxon>
    </lineage>
</organism>
<reference evidence="2" key="1">
    <citation type="journal article" date="2017" name="Nat. Ecol. Evol.">
        <title>Genome expansion and lineage-specific genetic innovations in the forest pathogenic fungi Armillaria.</title>
        <authorList>
            <person name="Sipos G."/>
            <person name="Prasanna A.N."/>
            <person name="Walter M.C."/>
            <person name="O'Connor E."/>
            <person name="Balint B."/>
            <person name="Krizsan K."/>
            <person name="Kiss B."/>
            <person name="Hess J."/>
            <person name="Varga T."/>
            <person name="Slot J."/>
            <person name="Riley R."/>
            <person name="Boka B."/>
            <person name="Rigling D."/>
            <person name="Barry K."/>
            <person name="Lee J."/>
            <person name="Mihaltcheva S."/>
            <person name="LaButti K."/>
            <person name="Lipzen A."/>
            <person name="Waldron R."/>
            <person name="Moloney N.M."/>
            <person name="Sperisen C."/>
            <person name="Kredics L."/>
            <person name="Vagvoelgyi C."/>
            <person name="Patrignani A."/>
            <person name="Fitzpatrick D."/>
            <person name="Nagy I."/>
            <person name="Doyle S."/>
            <person name="Anderson J.B."/>
            <person name="Grigoriev I.V."/>
            <person name="Gueldener U."/>
            <person name="Muensterkoetter M."/>
            <person name="Nagy L.G."/>
        </authorList>
    </citation>
    <scope>NUCLEOTIDE SEQUENCE [LARGE SCALE GENOMIC DNA]</scope>
    <source>
        <strain evidence="2">28-4</strain>
    </source>
</reference>
<evidence type="ECO:0000313" key="2">
    <source>
        <dbReference type="Proteomes" id="UP000218334"/>
    </source>
</evidence>
<evidence type="ECO:0000313" key="1">
    <source>
        <dbReference type="EMBL" id="PBK59496.1"/>
    </source>
</evidence>
<dbReference type="EMBL" id="KZ293503">
    <property type="protein sequence ID" value="PBK59496.1"/>
    <property type="molecule type" value="Genomic_DNA"/>
</dbReference>
<protein>
    <submittedName>
        <fullName evidence="1">Uncharacterized protein</fullName>
    </submittedName>
</protein>
<proteinExistence type="predicted"/>
<accession>A0A2H3B8X4</accession>
<gene>
    <name evidence="1" type="ORF">ARMSODRAFT_982985</name>
</gene>
<dbReference type="AlphaFoldDB" id="A0A2H3B8X4"/>
<dbReference type="Proteomes" id="UP000218334">
    <property type="component" value="Unassembled WGS sequence"/>
</dbReference>